<comment type="catalytic activity">
    <reaction evidence="11">
        <text>N(6)-(pyridoxal phosphate)-L-lysyl-[4-amino-5-hydroxymethyl-2-methylpyrimidine phosphate synthase] + L-histidyl-[4-amino-5-hydroxymethyl-2-methylpyrimidine phosphate synthase] + 2 Fe(3+) + 4 H2O = L-lysyl-[4-amino-5-hydroxymethyl-2-methylpyrimidine phosphate synthase] + (2S)-2-amino-5-hydroxy-4-oxopentanoyl-[4-amino-5-hydroxymethyl-2-methylpyrimidine phosphate synthase] + 4-amino-2-methyl-5-(phosphooxymethyl)pyrimidine + 3-oxopropanoate + 2 Fe(2+) + 2 H(+)</text>
        <dbReference type="Rhea" id="RHEA:65756"/>
        <dbReference type="Rhea" id="RHEA-COMP:16892"/>
        <dbReference type="Rhea" id="RHEA-COMP:16893"/>
        <dbReference type="Rhea" id="RHEA-COMP:16894"/>
        <dbReference type="Rhea" id="RHEA-COMP:16895"/>
        <dbReference type="ChEBI" id="CHEBI:15377"/>
        <dbReference type="ChEBI" id="CHEBI:15378"/>
        <dbReference type="ChEBI" id="CHEBI:29033"/>
        <dbReference type="ChEBI" id="CHEBI:29034"/>
        <dbReference type="ChEBI" id="CHEBI:29969"/>
        <dbReference type="ChEBI" id="CHEBI:29979"/>
        <dbReference type="ChEBI" id="CHEBI:33190"/>
        <dbReference type="ChEBI" id="CHEBI:58354"/>
        <dbReference type="ChEBI" id="CHEBI:143915"/>
        <dbReference type="ChEBI" id="CHEBI:157692"/>
    </reaction>
    <physiologicalReaction direction="left-to-right" evidence="11">
        <dbReference type="Rhea" id="RHEA:65757"/>
    </physiologicalReaction>
</comment>
<evidence type="ECO:0000259" key="13">
    <source>
        <dbReference type="Pfam" id="PF09084"/>
    </source>
</evidence>
<dbReference type="Gene3D" id="3.40.190.10">
    <property type="entry name" value="Periplasmic binding protein-like II"/>
    <property type="match status" value="2"/>
</dbReference>
<evidence type="ECO:0000256" key="1">
    <source>
        <dbReference type="ARBA" id="ARBA00003469"/>
    </source>
</evidence>
<keyword evidence="9" id="KW-0408">Iron</keyword>
<feature type="signal peptide" evidence="12">
    <location>
        <begin position="1"/>
        <end position="22"/>
    </location>
</feature>
<protein>
    <recommendedName>
        <fullName evidence="10">Thiamine pyrimidine synthase</fullName>
    </recommendedName>
</protein>
<evidence type="ECO:0000256" key="6">
    <source>
        <dbReference type="ARBA" id="ARBA00022723"/>
    </source>
</evidence>
<keyword evidence="15" id="KW-1185">Reference proteome</keyword>
<dbReference type="InterPro" id="IPR006311">
    <property type="entry name" value="TAT_signal"/>
</dbReference>
<keyword evidence="7" id="KW-0663">Pyridoxal phosphate</keyword>
<dbReference type="GO" id="GO:0009228">
    <property type="term" value="P:thiamine biosynthetic process"/>
    <property type="evidence" value="ECO:0007669"/>
    <property type="project" value="UniProtKB-KW"/>
</dbReference>
<evidence type="ECO:0000256" key="8">
    <source>
        <dbReference type="ARBA" id="ARBA00022977"/>
    </source>
</evidence>
<evidence type="ECO:0000256" key="11">
    <source>
        <dbReference type="ARBA" id="ARBA00048179"/>
    </source>
</evidence>
<keyword evidence="6" id="KW-0479">Metal-binding</keyword>
<comment type="caution">
    <text evidence="14">The sequence shown here is derived from an EMBL/GenBank/DDBJ whole genome shotgun (WGS) entry which is preliminary data.</text>
</comment>
<evidence type="ECO:0000313" key="15">
    <source>
        <dbReference type="Proteomes" id="UP001143328"/>
    </source>
</evidence>
<evidence type="ECO:0000256" key="12">
    <source>
        <dbReference type="SAM" id="SignalP"/>
    </source>
</evidence>
<comment type="similarity">
    <text evidence="3">Belongs to the NMT1/THI5 family.</text>
</comment>
<reference evidence="14" key="2">
    <citation type="submission" date="2023-01" db="EMBL/GenBank/DDBJ databases">
        <authorList>
            <person name="Sun Q."/>
            <person name="Evtushenko L."/>
        </authorList>
    </citation>
    <scope>NUCLEOTIDE SEQUENCE</scope>
    <source>
        <strain evidence="14">VKM B-2935</strain>
    </source>
</reference>
<dbReference type="GO" id="GO:0016740">
    <property type="term" value="F:transferase activity"/>
    <property type="evidence" value="ECO:0007669"/>
    <property type="project" value="UniProtKB-KW"/>
</dbReference>
<keyword evidence="5 14" id="KW-0808">Transferase</keyword>
<evidence type="ECO:0000256" key="9">
    <source>
        <dbReference type="ARBA" id="ARBA00023004"/>
    </source>
</evidence>
<dbReference type="InterPro" id="IPR027939">
    <property type="entry name" value="NMT1/THI5"/>
</dbReference>
<dbReference type="PROSITE" id="PS51257">
    <property type="entry name" value="PROKAR_LIPOPROTEIN"/>
    <property type="match status" value="1"/>
</dbReference>
<sequence>MREPTKLSRRTFLSATSMAALAACVPMSFSKTAFAASAVPLTVALDWVADVEFSNIFVARANGYFAKHGVDVSYIPGGPSAPDPLVSLAANRAQIGQCIWTPFLNAVQKQNDFVILGAAFPVNPGCIISLPGKPIRTAADIVGKTLLIQFPSLEEELKGLLAYNQIQGEFAVRPTGFTADSLFAGDGEGYLAYITNQPLELEARGMVRGKDFIVTMLSEMNYPLPSSIFTVKRDVLERNRPQLVSFFKGVLEGQAFCAENPDKAVLQVVENDGSDLGLDAANQKQVLAENLKLAKASNTGVPFLITPDQQAAMIKFAQAIGISGLNAPERYFDSSVLTEAAKSLGYVG</sequence>
<comment type="pathway">
    <text evidence="2">Cofactor biosynthesis; thiamine diphosphate biosynthesis.</text>
</comment>
<reference evidence="14" key="1">
    <citation type="journal article" date="2014" name="Int. J. Syst. Evol. Microbiol.">
        <title>Complete genome sequence of Corynebacterium casei LMG S-19264T (=DSM 44701T), isolated from a smear-ripened cheese.</title>
        <authorList>
            <consortium name="US DOE Joint Genome Institute (JGI-PGF)"/>
            <person name="Walter F."/>
            <person name="Albersmeier A."/>
            <person name="Kalinowski J."/>
            <person name="Ruckert C."/>
        </authorList>
    </citation>
    <scope>NUCLEOTIDE SEQUENCE</scope>
    <source>
        <strain evidence="14">VKM B-2935</strain>
    </source>
</reference>
<evidence type="ECO:0000256" key="5">
    <source>
        <dbReference type="ARBA" id="ARBA00022679"/>
    </source>
</evidence>
<accession>A0A9W6NHT7</accession>
<name>A0A9W6NHT7_9PSED</name>
<dbReference type="Proteomes" id="UP001143328">
    <property type="component" value="Unassembled WGS sequence"/>
</dbReference>
<gene>
    <name evidence="14" type="ORF">GCM10017655_43040</name>
</gene>
<proteinExistence type="inferred from homology"/>
<dbReference type="PANTHER" id="PTHR31528">
    <property type="entry name" value="4-AMINO-5-HYDROXYMETHYL-2-METHYLPYRIMIDINE PHOSPHATE SYNTHASE THI11-RELATED"/>
    <property type="match status" value="1"/>
</dbReference>
<comment type="subunit">
    <text evidence="4">Homodimer.</text>
</comment>
<feature type="chain" id="PRO_5040873264" description="Thiamine pyrimidine synthase" evidence="12">
    <location>
        <begin position="23"/>
        <end position="348"/>
    </location>
</feature>
<dbReference type="RefSeq" id="WP_271197482.1">
    <property type="nucleotide sequence ID" value="NZ_BSFN01000018.1"/>
</dbReference>
<organism evidence="14 15">
    <name type="scientific">Pseudomonas turukhanskensis</name>
    <dbReference type="NCBI Taxonomy" id="1806536"/>
    <lineage>
        <taxon>Bacteria</taxon>
        <taxon>Pseudomonadati</taxon>
        <taxon>Pseudomonadota</taxon>
        <taxon>Gammaproteobacteria</taxon>
        <taxon>Pseudomonadales</taxon>
        <taxon>Pseudomonadaceae</taxon>
        <taxon>Pseudomonas</taxon>
    </lineage>
</organism>
<dbReference type="InterPro" id="IPR015168">
    <property type="entry name" value="SsuA/THI5"/>
</dbReference>
<dbReference type="PROSITE" id="PS51318">
    <property type="entry name" value="TAT"/>
    <property type="match status" value="1"/>
</dbReference>
<keyword evidence="12" id="KW-0732">Signal</keyword>
<evidence type="ECO:0000256" key="4">
    <source>
        <dbReference type="ARBA" id="ARBA00011738"/>
    </source>
</evidence>
<dbReference type="AlphaFoldDB" id="A0A9W6NHT7"/>
<evidence type="ECO:0000256" key="3">
    <source>
        <dbReference type="ARBA" id="ARBA00009406"/>
    </source>
</evidence>
<evidence type="ECO:0000256" key="7">
    <source>
        <dbReference type="ARBA" id="ARBA00022898"/>
    </source>
</evidence>
<dbReference type="Pfam" id="PF09084">
    <property type="entry name" value="NMT1"/>
    <property type="match status" value="1"/>
</dbReference>
<dbReference type="SUPFAM" id="SSF53850">
    <property type="entry name" value="Periplasmic binding protein-like II"/>
    <property type="match status" value="1"/>
</dbReference>
<comment type="function">
    <text evidence="1">Responsible for the formation of the pyrimidine heterocycle in the thiamine biosynthesis pathway. Catalyzes the formation of hydroxymethylpyrimidine phosphate (HMP-P) from histidine and pyridoxal phosphate (PLP). The protein uses PLP and the active site histidine to form HMP-P, generating an inactive enzyme. The enzyme can only undergo a single turnover, which suggests it is a suicide enzyme.</text>
</comment>
<feature type="domain" description="SsuA/THI5-like" evidence="13">
    <location>
        <begin position="52"/>
        <end position="264"/>
    </location>
</feature>
<dbReference type="PANTHER" id="PTHR31528:SF1">
    <property type="entry name" value="4-AMINO-5-HYDROXYMETHYL-2-METHYLPYRIMIDINE PHOSPHATE SYNTHASE THI11-RELATED"/>
    <property type="match status" value="1"/>
</dbReference>
<dbReference type="GO" id="GO:0046872">
    <property type="term" value="F:metal ion binding"/>
    <property type="evidence" value="ECO:0007669"/>
    <property type="project" value="UniProtKB-KW"/>
</dbReference>
<dbReference type="EMBL" id="BSFN01000018">
    <property type="protein sequence ID" value="GLK91240.1"/>
    <property type="molecule type" value="Genomic_DNA"/>
</dbReference>
<keyword evidence="8" id="KW-0784">Thiamine biosynthesis</keyword>
<evidence type="ECO:0000313" key="14">
    <source>
        <dbReference type="EMBL" id="GLK91240.1"/>
    </source>
</evidence>
<evidence type="ECO:0000256" key="10">
    <source>
        <dbReference type="ARBA" id="ARBA00033171"/>
    </source>
</evidence>
<evidence type="ECO:0000256" key="2">
    <source>
        <dbReference type="ARBA" id="ARBA00004948"/>
    </source>
</evidence>